<dbReference type="PANTHER" id="PTHR43133">
    <property type="entry name" value="RNA POLYMERASE ECF-TYPE SIGMA FACTO"/>
    <property type="match status" value="1"/>
</dbReference>
<evidence type="ECO:0000256" key="2">
    <source>
        <dbReference type="ARBA" id="ARBA00023015"/>
    </source>
</evidence>
<dbReference type="Gene3D" id="1.10.1740.10">
    <property type="match status" value="1"/>
</dbReference>
<keyword evidence="2" id="KW-0805">Transcription regulation</keyword>
<dbReference type="Pfam" id="PF04542">
    <property type="entry name" value="Sigma70_r2"/>
    <property type="match status" value="1"/>
</dbReference>
<reference evidence="7" key="1">
    <citation type="journal article" date="2015" name="Nature">
        <title>Complex archaea that bridge the gap between prokaryotes and eukaryotes.</title>
        <authorList>
            <person name="Spang A."/>
            <person name="Saw J.H."/>
            <person name="Jorgensen S.L."/>
            <person name="Zaremba-Niedzwiedzka K."/>
            <person name="Martijn J."/>
            <person name="Lind A.E."/>
            <person name="van Eijk R."/>
            <person name="Schleper C."/>
            <person name="Guy L."/>
            <person name="Ettema T.J."/>
        </authorList>
    </citation>
    <scope>NUCLEOTIDE SEQUENCE</scope>
</reference>
<dbReference type="InterPro" id="IPR013324">
    <property type="entry name" value="RNA_pol_sigma_r3/r4-like"/>
</dbReference>
<sequence length="194" mass="23193">MSSSKTVFAHRILMQKIKNSDSKAFRELYNILWKPLYVRSYAILRDKQLSEDILQEVWIDLWQRRHEIENNNIEAYLFRAVRFKAYNQFRNTNSRKKILENLLSSRLKNCTNNVEDSLNLKETQEALRKAIDNLPPKCRKVFELSRFEGLRNEEISQKLDISKRTVENHISNALKVLKSKMAYFEILSLLFLMY</sequence>
<evidence type="ECO:0000259" key="5">
    <source>
        <dbReference type="Pfam" id="PF04542"/>
    </source>
</evidence>
<dbReference type="NCBIfam" id="TIGR02937">
    <property type="entry name" value="sigma70-ECF"/>
    <property type="match status" value="1"/>
</dbReference>
<dbReference type="AlphaFoldDB" id="A0A0F9LCU0"/>
<dbReference type="GO" id="GO:0016987">
    <property type="term" value="F:sigma factor activity"/>
    <property type="evidence" value="ECO:0007669"/>
    <property type="project" value="UniProtKB-KW"/>
</dbReference>
<dbReference type="Gene3D" id="1.10.10.10">
    <property type="entry name" value="Winged helix-like DNA-binding domain superfamily/Winged helix DNA-binding domain"/>
    <property type="match status" value="1"/>
</dbReference>
<dbReference type="EMBL" id="LAZR01006562">
    <property type="protein sequence ID" value="KKM91248.1"/>
    <property type="molecule type" value="Genomic_DNA"/>
</dbReference>
<dbReference type="PANTHER" id="PTHR43133:SF46">
    <property type="entry name" value="RNA POLYMERASE SIGMA-70 FACTOR ECF SUBFAMILY"/>
    <property type="match status" value="1"/>
</dbReference>
<dbReference type="GO" id="GO:0003677">
    <property type="term" value="F:DNA binding"/>
    <property type="evidence" value="ECO:0007669"/>
    <property type="project" value="InterPro"/>
</dbReference>
<keyword evidence="4" id="KW-0804">Transcription</keyword>
<dbReference type="InterPro" id="IPR007627">
    <property type="entry name" value="RNA_pol_sigma70_r2"/>
</dbReference>
<dbReference type="SUPFAM" id="SSF88946">
    <property type="entry name" value="Sigma2 domain of RNA polymerase sigma factors"/>
    <property type="match status" value="1"/>
</dbReference>
<dbReference type="GO" id="GO:0006352">
    <property type="term" value="P:DNA-templated transcription initiation"/>
    <property type="evidence" value="ECO:0007669"/>
    <property type="project" value="InterPro"/>
</dbReference>
<dbReference type="PRINTS" id="PR00038">
    <property type="entry name" value="HTHLUXR"/>
</dbReference>
<dbReference type="InterPro" id="IPR013249">
    <property type="entry name" value="RNA_pol_sigma70_r4_t2"/>
</dbReference>
<comment type="similarity">
    <text evidence="1">Belongs to the sigma-70 factor family. ECF subfamily.</text>
</comment>
<keyword evidence="3" id="KW-0731">Sigma factor</keyword>
<dbReference type="InterPro" id="IPR036388">
    <property type="entry name" value="WH-like_DNA-bd_sf"/>
</dbReference>
<name>A0A0F9LCU0_9ZZZZ</name>
<dbReference type="InterPro" id="IPR014327">
    <property type="entry name" value="RNA_pol_sigma70_bacteroid"/>
</dbReference>
<dbReference type="SUPFAM" id="SSF88659">
    <property type="entry name" value="Sigma3 and sigma4 domains of RNA polymerase sigma factors"/>
    <property type="match status" value="1"/>
</dbReference>
<proteinExistence type="inferred from homology"/>
<evidence type="ECO:0000259" key="6">
    <source>
        <dbReference type="Pfam" id="PF08281"/>
    </source>
</evidence>
<dbReference type="InterPro" id="IPR000792">
    <property type="entry name" value="Tscrpt_reg_LuxR_C"/>
</dbReference>
<organism evidence="7">
    <name type="scientific">marine sediment metagenome</name>
    <dbReference type="NCBI Taxonomy" id="412755"/>
    <lineage>
        <taxon>unclassified sequences</taxon>
        <taxon>metagenomes</taxon>
        <taxon>ecological metagenomes</taxon>
    </lineage>
</organism>
<evidence type="ECO:0000313" key="7">
    <source>
        <dbReference type="EMBL" id="KKM91248.1"/>
    </source>
</evidence>
<evidence type="ECO:0000256" key="4">
    <source>
        <dbReference type="ARBA" id="ARBA00023163"/>
    </source>
</evidence>
<evidence type="ECO:0000256" key="1">
    <source>
        <dbReference type="ARBA" id="ARBA00010641"/>
    </source>
</evidence>
<evidence type="ECO:0000256" key="3">
    <source>
        <dbReference type="ARBA" id="ARBA00023082"/>
    </source>
</evidence>
<dbReference type="InterPro" id="IPR039425">
    <property type="entry name" value="RNA_pol_sigma-70-like"/>
</dbReference>
<feature type="domain" description="RNA polymerase sigma factor 70 region 4 type 2" evidence="6">
    <location>
        <begin position="125"/>
        <end position="175"/>
    </location>
</feature>
<dbReference type="InterPro" id="IPR014284">
    <property type="entry name" value="RNA_pol_sigma-70_dom"/>
</dbReference>
<comment type="caution">
    <text evidence="7">The sequence shown here is derived from an EMBL/GenBank/DDBJ whole genome shotgun (WGS) entry which is preliminary data.</text>
</comment>
<accession>A0A0F9LCU0</accession>
<protein>
    <recommendedName>
        <fullName evidence="8">HTH luxR-type domain-containing protein</fullName>
    </recommendedName>
</protein>
<dbReference type="InterPro" id="IPR013325">
    <property type="entry name" value="RNA_pol_sigma_r2"/>
</dbReference>
<dbReference type="NCBIfam" id="TIGR02985">
    <property type="entry name" value="Sig70_bacteroi1"/>
    <property type="match status" value="1"/>
</dbReference>
<dbReference type="Pfam" id="PF08281">
    <property type="entry name" value="Sigma70_r4_2"/>
    <property type="match status" value="1"/>
</dbReference>
<evidence type="ECO:0008006" key="8">
    <source>
        <dbReference type="Google" id="ProtNLM"/>
    </source>
</evidence>
<dbReference type="CDD" id="cd06171">
    <property type="entry name" value="Sigma70_r4"/>
    <property type="match status" value="1"/>
</dbReference>
<feature type="domain" description="RNA polymerase sigma-70 region 2" evidence="5">
    <location>
        <begin position="40"/>
        <end position="93"/>
    </location>
</feature>
<gene>
    <name evidence="7" type="ORF">LCGC14_1230440</name>
</gene>